<sequence length="186" mass="20056">MPPESLSDIPLGERVTVRHRLADGRASDAVGRITARDRDALTLHTRRGEVHIPLDAVLVHRVVQAVPWRIACFLGRAEVAVLDLGTVLRHADVTTPLLVELERAGTPLFLLTATGEGAATSLAEAGLGVFAQHLLDGDCPAAHAEIEARLARVVGPGLVHFTDERPPSVETAREWGWQARVFTPPD</sequence>
<name>A0ABY4YIA8_9MICO</name>
<protein>
    <submittedName>
        <fullName evidence="1">Uncharacterized protein</fullName>
    </submittedName>
</protein>
<organism evidence="1 2">
    <name type="scientific">Ornithinimicrobium cryptoxanthini</name>
    <dbReference type="NCBI Taxonomy" id="2934161"/>
    <lineage>
        <taxon>Bacteria</taxon>
        <taxon>Bacillati</taxon>
        <taxon>Actinomycetota</taxon>
        <taxon>Actinomycetes</taxon>
        <taxon>Micrococcales</taxon>
        <taxon>Ornithinimicrobiaceae</taxon>
        <taxon>Ornithinimicrobium</taxon>
    </lineage>
</organism>
<dbReference type="RefSeq" id="WP_252621128.1">
    <property type="nucleotide sequence ID" value="NZ_CP099490.1"/>
</dbReference>
<accession>A0ABY4YIA8</accession>
<keyword evidence="2" id="KW-1185">Reference proteome</keyword>
<reference evidence="1" key="1">
    <citation type="submission" date="2022-06" db="EMBL/GenBank/DDBJ databases">
        <title>Ornithinimicrobium JY.X270.</title>
        <authorList>
            <person name="Huang Y."/>
        </authorList>
    </citation>
    <scope>NUCLEOTIDE SEQUENCE</scope>
    <source>
        <strain evidence="1">JY.X270</strain>
    </source>
</reference>
<dbReference type="EMBL" id="CP099490">
    <property type="protein sequence ID" value="USQ76433.1"/>
    <property type="molecule type" value="Genomic_DNA"/>
</dbReference>
<proteinExistence type="predicted"/>
<evidence type="ECO:0000313" key="2">
    <source>
        <dbReference type="Proteomes" id="UP001056535"/>
    </source>
</evidence>
<dbReference type="Proteomes" id="UP001056535">
    <property type="component" value="Chromosome"/>
</dbReference>
<gene>
    <name evidence="1" type="ORF">NF557_00425</name>
</gene>
<evidence type="ECO:0000313" key="1">
    <source>
        <dbReference type="EMBL" id="USQ76433.1"/>
    </source>
</evidence>